<feature type="domain" description="GFO/IDH/MocA-like oxidoreductase" evidence="2">
    <location>
        <begin position="161"/>
        <end position="248"/>
    </location>
</feature>
<reference evidence="4" key="1">
    <citation type="submission" date="2016-06" db="EMBL/GenBank/DDBJ databases">
        <authorList>
            <person name="Varghese N."/>
            <person name="Submissions Spin"/>
        </authorList>
    </citation>
    <scope>NUCLEOTIDE SEQUENCE [LARGE SCALE GENOMIC DNA]</scope>
    <source>
        <strain evidence="4">DSM 43909</strain>
    </source>
</reference>
<dbReference type="GO" id="GO:0000166">
    <property type="term" value="F:nucleotide binding"/>
    <property type="evidence" value="ECO:0007669"/>
    <property type="project" value="InterPro"/>
</dbReference>
<dbReference type="SUPFAM" id="SSF51735">
    <property type="entry name" value="NAD(P)-binding Rossmann-fold domains"/>
    <property type="match status" value="1"/>
</dbReference>
<dbReference type="PANTHER" id="PTHR43377:SF1">
    <property type="entry name" value="BILIVERDIN REDUCTASE A"/>
    <property type="match status" value="1"/>
</dbReference>
<dbReference type="Gene3D" id="3.40.50.720">
    <property type="entry name" value="NAD(P)-binding Rossmann-like Domain"/>
    <property type="match status" value="1"/>
</dbReference>
<feature type="domain" description="Gfo/Idh/MocA-like oxidoreductase N-terminal" evidence="1">
    <location>
        <begin position="11"/>
        <end position="128"/>
    </location>
</feature>
<dbReference type="InterPro" id="IPR051450">
    <property type="entry name" value="Gfo/Idh/MocA_Oxidoreductases"/>
</dbReference>
<organism evidence="3 4">
    <name type="scientific">Micromonospora viridifaciens</name>
    <dbReference type="NCBI Taxonomy" id="1881"/>
    <lineage>
        <taxon>Bacteria</taxon>
        <taxon>Bacillati</taxon>
        <taxon>Actinomycetota</taxon>
        <taxon>Actinomycetes</taxon>
        <taxon>Micromonosporales</taxon>
        <taxon>Micromonosporaceae</taxon>
        <taxon>Micromonospora</taxon>
    </lineage>
</organism>
<keyword evidence="4" id="KW-1185">Reference proteome</keyword>
<dbReference type="Proteomes" id="UP000198242">
    <property type="component" value="Chromosome I"/>
</dbReference>
<dbReference type="SUPFAM" id="SSF55347">
    <property type="entry name" value="Glyceraldehyde-3-phosphate dehydrogenase-like, C-terminal domain"/>
    <property type="match status" value="1"/>
</dbReference>
<dbReference type="Pfam" id="PF22725">
    <property type="entry name" value="GFO_IDH_MocA_C3"/>
    <property type="match status" value="1"/>
</dbReference>
<dbReference type="InterPro" id="IPR036291">
    <property type="entry name" value="NAD(P)-bd_dom_sf"/>
</dbReference>
<accession>A0A1C4Y9K6</accession>
<evidence type="ECO:0000313" key="3">
    <source>
        <dbReference type="EMBL" id="SCF17394.1"/>
    </source>
</evidence>
<sequence>MVPVTRPAPLRLGVVGAGGFAAFLTGALRELPDVTVTVVADPDADRAGRLAGTLAARPVPNWRALVTADDVDVVVVATPPAGHAEIILAALRAGRHVFAEKPLATNEDEAAAIRDAVAASGRVLVVDHVLRYNPVLRALARLRDPAFAAGPLLGPVRRLAFENDASDEDLGPEHWFWDERVSGGIFVEHGVHFFDAADALVGAVPSSVQGMLGHRPGSDLIDLAVATTRYPDGALATFAHGFSHAHRCERQLMRIDFGTAEARVTGWIPVYATVDLWTDDAGAALVDRLPARAAELLAVDGHRLRDPAVTVSVRPHAGPANARERGRQRQLPHRCRITLNLGGEVAKPYVYAESVRAAMHDLVRCVRTGDRPVAGVIEGVTAVAVAAAAARSAREDRTVHLRQSSEHPTACPS</sequence>
<dbReference type="PANTHER" id="PTHR43377">
    <property type="entry name" value="BILIVERDIN REDUCTASE A"/>
    <property type="match status" value="1"/>
</dbReference>
<dbReference type="InterPro" id="IPR000683">
    <property type="entry name" value="Gfo/Idh/MocA-like_OxRdtase_N"/>
</dbReference>
<protein>
    <submittedName>
        <fullName evidence="3">Predicted dehydrogenase</fullName>
    </submittedName>
</protein>
<evidence type="ECO:0000259" key="2">
    <source>
        <dbReference type="Pfam" id="PF22725"/>
    </source>
</evidence>
<dbReference type="AlphaFoldDB" id="A0A1C4Y9K6"/>
<evidence type="ECO:0000313" key="4">
    <source>
        <dbReference type="Proteomes" id="UP000198242"/>
    </source>
</evidence>
<evidence type="ECO:0000259" key="1">
    <source>
        <dbReference type="Pfam" id="PF01408"/>
    </source>
</evidence>
<dbReference type="InterPro" id="IPR055170">
    <property type="entry name" value="GFO_IDH_MocA-like_dom"/>
</dbReference>
<gene>
    <name evidence="3" type="ORF">GA0074695_3988</name>
</gene>
<dbReference type="Pfam" id="PF01408">
    <property type="entry name" value="GFO_IDH_MocA"/>
    <property type="match status" value="1"/>
</dbReference>
<proteinExistence type="predicted"/>
<dbReference type="Gene3D" id="3.30.360.10">
    <property type="entry name" value="Dihydrodipicolinate Reductase, domain 2"/>
    <property type="match status" value="1"/>
</dbReference>
<dbReference type="EMBL" id="LT607411">
    <property type="protein sequence ID" value="SCF17394.1"/>
    <property type="molecule type" value="Genomic_DNA"/>
</dbReference>
<name>A0A1C4Y9K6_MICVI</name>